<dbReference type="Pfam" id="PF00497">
    <property type="entry name" value="SBP_bac_3"/>
    <property type="match status" value="1"/>
</dbReference>
<feature type="domain" description="Solute-binding protein family 3/N-terminal" evidence="4">
    <location>
        <begin position="86"/>
        <end position="313"/>
    </location>
</feature>
<evidence type="ECO:0000313" key="6">
    <source>
        <dbReference type="Proteomes" id="UP001183607"/>
    </source>
</evidence>
<dbReference type="SMART" id="SM00062">
    <property type="entry name" value="PBPb"/>
    <property type="match status" value="1"/>
</dbReference>
<protein>
    <submittedName>
        <fullName evidence="5">ABC transporter substrate-binding protein</fullName>
    </submittedName>
</protein>
<accession>A0ABD5EAX1</accession>
<dbReference type="Proteomes" id="UP001183607">
    <property type="component" value="Unassembled WGS sequence"/>
</dbReference>
<dbReference type="AlphaFoldDB" id="A0ABD5EAX1"/>
<feature type="chain" id="PRO_5044815921" evidence="3">
    <location>
        <begin position="25"/>
        <end position="327"/>
    </location>
</feature>
<evidence type="ECO:0000256" key="3">
    <source>
        <dbReference type="SAM" id="SignalP"/>
    </source>
</evidence>
<dbReference type="PANTHER" id="PTHR35936:SF17">
    <property type="entry name" value="ARGININE-BINDING EXTRACELLULAR PROTEIN ARTP"/>
    <property type="match status" value="1"/>
</dbReference>
<evidence type="ECO:0000259" key="4">
    <source>
        <dbReference type="SMART" id="SM00062"/>
    </source>
</evidence>
<evidence type="ECO:0000256" key="2">
    <source>
        <dbReference type="SAM" id="MobiDB-lite"/>
    </source>
</evidence>
<dbReference type="RefSeq" id="WP_093854278.1">
    <property type="nucleotide sequence ID" value="NZ_JAVRER010000048.1"/>
</dbReference>
<dbReference type="Gene3D" id="3.40.190.10">
    <property type="entry name" value="Periplasmic binding protein-like II"/>
    <property type="match status" value="2"/>
</dbReference>
<keyword evidence="1 3" id="KW-0732">Signal</keyword>
<dbReference type="InterPro" id="IPR001638">
    <property type="entry name" value="Solute-binding_3/MltF_N"/>
</dbReference>
<evidence type="ECO:0000256" key="1">
    <source>
        <dbReference type="ARBA" id="ARBA00022729"/>
    </source>
</evidence>
<comment type="caution">
    <text evidence="5">The sequence shown here is derived from an EMBL/GenBank/DDBJ whole genome shotgun (WGS) entry which is preliminary data.</text>
</comment>
<name>A0ABD5EAX1_9ACTN</name>
<dbReference type="PROSITE" id="PS51257">
    <property type="entry name" value="PROKAR_LIPOPROTEIN"/>
    <property type="match status" value="1"/>
</dbReference>
<feature type="signal peptide" evidence="3">
    <location>
        <begin position="1"/>
        <end position="24"/>
    </location>
</feature>
<sequence>MSAPPPRSARRYALLALLTASALASLTACGSGDPAGPASGGGGAAAAAGSADKKAGKLPTGNVVAGVKKDAAAARLLPERVREAGRLTLGGAIGAPPTATYLEDGKTAAGVDVEITEAVAKVLGIRIDRQEASFEAILPALGSGKYDVGTGNFGVTDERRKTIDFVTYINDGQGFATRADEKLPKITDLTQLCGKNIGTGAGTTFEVTLEQNKSLCEKAGKKPYSVKTYSEQGAIWGSLQQGRTDVVMSTINGLRYAVDQQQGLKFLNEYHRLDVGFAFKKGSDLTHAFQKAVNVLIADGTYARILKKWGVSDSALPTSRISPPEIR</sequence>
<proteinExistence type="predicted"/>
<organism evidence="5 6">
    <name type="scientific">Streptomyces evansiae</name>
    <dbReference type="NCBI Taxonomy" id="3075535"/>
    <lineage>
        <taxon>Bacteria</taxon>
        <taxon>Bacillati</taxon>
        <taxon>Actinomycetota</taxon>
        <taxon>Actinomycetes</taxon>
        <taxon>Kitasatosporales</taxon>
        <taxon>Streptomycetaceae</taxon>
        <taxon>Streptomyces</taxon>
    </lineage>
</organism>
<dbReference type="EMBL" id="JAVRER010000048">
    <property type="protein sequence ID" value="MDT0418584.1"/>
    <property type="molecule type" value="Genomic_DNA"/>
</dbReference>
<dbReference type="PANTHER" id="PTHR35936">
    <property type="entry name" value="MEMBRANE-BOUND LYTIC MUREIN TRANSGLYCOSYLASE F"/>
    <property type="match status" value="1"/>
</dbReference>
<reference evidence="6" key="1">
    <citation type="submission" date="2023-07" db="EMBL/GenBank/DDBJ databases">
        <title>30 novel species of actinomycetes from the DSMZ collection.</title>
        <authorList>
            <person name="Nouioui I."/>
        </authorList>
    </citation>
    <scope>NUCLEOTIDE SEQUENCE [LARGE SCALE GENOMIC DNA]</scope>
    <source>
        <strain evidence="6">DSM 41982</strain>
    </source>
</reference>
<dbReference type="CDD" id="cd01004">
    <property type="entry name" value="PBP2_MidA_like"/>
    <property type="match status" value="1"/>
</dbReference>
<evidence type="ECO:0000313" key="5">
    <source>
        <dbReference type="EMBL" id="MDT0418584.1"/>
    </source>
</evidence>
<feature type="region of interest" description="Disordered" evidence="2">
    <location>
        <begin position="31"/>
        <end position="56"/>
    </location>
</feature>
<gene>
    <name evidence="5" type="ORF">RM574_24170</name>
</gene>
<dbReference type="SUPFAM" id="SSF53850">
    <property type="entry name" value="Periplasmic binding protein-like II"/>
    <property type="match status" value="1"/>
</dbReference>